<organism evidence="2 3">
    <name type="scientific">Aeromonas caviae</name>
    <name type="common">Aeromonas punctata</name>
    <dbReference type="NCBI Taxonomy" id="648"/>
    <lineage>
        <taxon>Bacteria</taxon>
        <taxon>Pseudomonadati</taxon>
        <taxon>Pseudomonadota</taxon>
        <taxon>Gammaproteobacteria</taxon>
        <taxon>Aeromonadales</taxon>
        <taxon>Aeromonadaceae</taxon>
        <taxon>Aeromonas</taxon>
    </lineage>
</organism>
<gene>
    <name evidence="2" type="ORF">OJY61_24395</name>
</gene>
<dbReference type="RefSeq" id="WP_125117511.1">
    <property type="nucleotide sequence ID" value="NZ_AP019195.1"/>
</dbReference>
<dbReference type="PROSITE" id="PS51257">
    <property type="entry name" value="PROKAR_LIPOPROTEIN"/>
    <property type="match status" value="1"/>
</dbReference>
<dbReference type="EMBL" id="CP110176">
    <property type="protein sequence ID" value="WGC85890.1"/>
    <property type="molecule type" value="Genomic_DNA"/>
</dbReference>
<accession>A0AAF0GDA7</accession>
<reference evidence="2" key="1">
    <citation type="submission" date="2023-04" db="EMBL/GenBank/DDBJ databases">
        <title>Whole Genome Sequence of Multi-drug resistant Aeromonas caviae as a gut pathogen in newborn.</title>
        <authorList>
            <person name="Jadhav S.V."/>
            <person name="Saroj S.D."/>
            <person name="Saha U.B."/>
            <person name="Sen S."/>
            <person name="Kher A."/>
        </authorList>
    </citation>
    <scope>NUCLEOTIDE SEQUENCE</scope>
    <source>
        <strain evidence="2">SVJ23</strain>
    </source>
</reference>
<name>A0AAF0GDA7_AERCA</name>
<evidence type="ECO:0000313" key="2">
    <source>
        <dbReference type="EMBL" id="WGC85890.1"/>
    </source>
</evidence>
<evidence type="ECO:0000313" key="3">
    <source>
        <dbReference type="Proteomes" id="UP001163285"/>
    </source>
</evidence>
<dbReference type="AlphaFoldDB" id="A0AAF0GDA7"/>
<feature type="compositionally biased region" description="Low complexity" evidence="1">
    <location>
        <begin position="25"/>
        <end position="39"/>
    </location>
</feature>
<protein>
    <recommendedName>
        <fullName evidence="4">Lipoprotein</fullName>
    </recommendedName>
</protein>
<feature type="region of interest" description="Disordered" evidence="1">
    <location>
        <begin position="25"/>
        <end position="47"/>
    </location>
</feature>
<sequence>MKHVFTLLFSLLFIIACDDISVTTSTGEHASSSSSTSSSSEREITLSGESGHAFIGEDELVLKDEMVFINGKQFAKAPSGSTVRYVIKNDVKSLYVNEKSIPIGN</sequence>
<evidence type="ECO:0000256" key="1">
    <source>
        <dbReference type="SAM" id="MobiDB-lite"/>
    </source>
</evidence>
<proteinExistence type="predicted"/>
<evidence type="ECO:0008006" key="4">
    <source>
        <dbReference type="Google" id="ProtNLM"/>
    </source>
</evidence>
<dbReference type="Proteomes" id="UP001163285">
    <property type="component" value="Chromosome"/>
</dbReference>